<proteinExistence type="predicted"/>
<dbReference type="AlphaFoldDB" id="A0AAQ3KTW2"/>
<evidence type="ECO:0000313" key="3">
    <source>
        <dbReference type="Proteomes" id="UP001327560"/>
    </source>
</evidence>
<keyword evidence="1" id="KW-0812">Transmembrane</keyword>
<dbReference type="InterPro" id="IPR040411">
    <property type="entry name" value="At5g23160-like"/>
</dbReference>
<feature type="transmembrane region" description="Helical" evidence="1">
    <location>
        <begin position="142"/>
        <end position="164"/>
    </location>
</feature>
<dbReference type="Proteomes" id="UP001327560">
    <property type="component" value="Chromosome 7"/>
</dbReference>
<dbReference type="EMBL" id="CP136896">
    <property type="protein sequence ID" value="WOL15087.1"/>
    <property type="molecule type" value="Genomic_DNA"/>
</dbReference>
<dbReference type="PANTHER" id="PTHR34379:SF6">
    <property type="entry name" value="PROTEIN 3F"/>
    <property type="match status" value="1"/>
</dbReference>
<dbReference type="PANTHER" id="PTHR34379">
    <property type="entry name" value="OS07G0553800 PROTEIN"/>
    <property type="match status" value="1"/>
</dbReference>
<keyword evidence="3" id="KW-1185">Reference proteome</keyword>
<accession>A0AAQ3KTW2</accession>
<feature type="transmembrane region" description="Helical" evidence="1">
    <location>
        <begin position="170"/>
        <end position="189"/>
    </location>
</feature>
<organism evidence="2 3">
    <name type="scientific">Canna indica</name>
    <name type="common">Indian-shot</name>
    <dbReference type="NCBI Taxonomy" id="4628"/>
    <lineage>
        <taxon>Eukaryota</taxon>
        <taxon>Viridiplantae</taxon>
        <taxon>Streptophyta</taxon>
        <taxon>Embryophyta</taxon>
        <taxon>Tracheophyta</taxon>
        <taxon>Spermatophyta</taxon>
        <taxon>Magnoliopsida</taxon>
        <taxon>Liliopsida</taxon>
        <taxon>Zingiberales</taxon>
        <taxon>Cannaceae</taxon>
        <taxon>Canna</taxon>
    </lineage>
</organism>
<keyword evidence="1" id="KW-0472">Membrane</keyword>
<name>A0AAQ3KTW2_9LILI</name>
<evidence type="ECO:0000313" key="2">
    <source>
        <dbReference type="EMBL" id="WOL15087.1"/>
    </source>
</evidence>
<reference evidence="2 3" key="1">
    <citation type="submission" date="2023-10" db="EMBL/GenBank/DDBJ databases">
        <title>Chromosome-scale genome assembly provides insights into flower coloration mechanisms of Canna indica.</title>
        <authorList>
            <person name="Li C."/>
        </authorList>
    </citation>
    <scope>NUCLEOTIDE SEQUENCE [LARGE SCALE GENOMIC DNA]</scope>
    <source>
        <tissue evidence="2">Flower</tissue>
    </source>
</reference>
<keyword evidence="1" id="KW-1133">Transmembrane helix</keyword>
<gene>
    <name evidence="2" type="ORF">Cni_G23868</name>
</gene>
<sequence>MGESKRIKCKTRFCFTVAVPDDDAEIPRHLRRRRLHRRVLAKIFRSSVFFLRPNRIDKERKEPNPSLAAKGFDSGDEYDWKSASIFSSSASASHSSSSSSSRLSLAAIAAIPAELEEPKPRLKRAPPPARVAEPPGKPPPRLVGISGLSTGMLLLVACLLMMVFFGRLWAIVWISSLLFLASCLCYGGVATEEEAGEGAPVTELRRRLATKAEERKRVILEGFLQRKQKF</sequence>
<evidence type="ECO:0000256" key="1">
    <source>
        <dbReference type="SAM" id="Phobius"/>
    </source>
</evidence>
<protein>
    <submittedName>
        <fullName evidence="2">Uncharacterized protein</fullName>
    </submittedName>
</protein>